<dbReference type="EMBL" id="MSZU01000113">
    <property type="protein sequence ID" value="OMP82728.1"/>
    <property type="molecule type" value="Genomic_DNA"/>
</dbReference>
<evidence type="ECO:0000256" key="1">
    <source>
        <dbReference type="SAM" id="MobiDB-lite"/>
    </source>
</evidence>
<dbReference type="GO" id="GO:0001228">
    <property type="term" value="F:DNA-binding transcription activator activity, RNA polymerase II-specific"/>
    <property type="evidence" value="ECO:0007669"/>
    <property type="project" value="TreeGrafter"/>
</dbReference>
<comment type="caution">
    <text evidence="2">The sequence shown here is derived from an EMBL/GenBank/DDBJ whole genome shotgun (WGS) entry which is preliminary data.</text>
</comment>
<evidence type="ECO:0000313" key="2">
    <source>
        <dbReference type="EMBL" id="OMP82728.1"/>
    </source>
</evidence>
<dbReference type="Proteomes" id="UP000190776">
    <property type="component" value="Unassembled WGS sequence"/>
</dbReference>
<dbReference type="PANTHER" id="PTHR47784">
    <property type="entry name" value="STEROL UPTAKE CONTROL PROTEIN 2"/>
    <property type="match status" value="1"/>
</dbReference>
<dbReference type="OrthoDB" id="4937900at2759"/>
<dbReference type="STRING" id="420778.A0A1S8B5S1"/>
<evidence type="ECO:0000313" key="3">
    <source>
        <dbReference type="Proteomes" id="UP000190776"/>
    </source>
</evidence>
<protein>
    <submittedName>
        <fullName evidence="2">Uncharacterized protein</fullName>
    </submittedName>
</protein>
<dbReference type="InterPro" id="IPR053157">
    <property type="entry name" value="Sterol_Uptake_Regulator"/>
</dbReference>
<organism evidence="2 3">
    <name type="scientific">Diplodia seriata</name>
    <dbReference type="NCBI Taxonomy" id="420778"/>
    <lineage>
        <taxon>Eukaryota</taxon>
        <taxon>Fungi</taxon>
        <taxon>Dikarya</taxon>
        <taxon>Ascomycota</taxon>
        <taxon>Pezizomycotina</taxon>
        <taxon>Dothideomycetes</taxon>
        <taxon>Dothideomycetes incertae sedis</taxon>
        <taxon>Botryosphaeriales</taxon>
        <taxon>Botryosphaeriaceae</taxon>
        <taxon>Diplodia</taxon>
    </lineage>
</organism>
<gene>
    <name evidence="2" type="ORF">BK809_0000917</name>
</gene>
<feature type="region of interest" description="Disordered" evidence="1">
    <location>
        <begin position="30"/>
        <end position="53"/>
    </location>
</feature>
<reference evidence="2 3" key="1">
    <citation type="submission" date="2017-01" db="EMBL/GenBank/DDBJ databases">
        <title>Draft genome sequence of Diplodia seriata F98.1, a fungal species involved in grapevine trunk diseases.</title>
        <authorList>
            <person name="Robert-Siegwald G."/>
            <person name="Vallet J."/>
            <person name="Abou-Mansour E."/>
            <person name="Xu J."/>
            <person name="Rey P."/>
            <person name="Bertsch C."/>
            <person name="Rego C."/>
            <person name="Larignon P."/>
            <person name="Fontaine F."/>
            <person name="Lebrun M.-H."/>
        </authorList>
    </citation>
    <scope>NUCLEOTIDE SEQUENCE [LARGE SCALE GENOMIC DNA]</scope>
    <source>
        <strain evidence="2 3">F98.1</strain>
    </source>
</reference>
<sequence length="451" mass="49139">MYQFRSKANHEKGYLLLEPRPVKIKLRAHARMRPSNNRKPPTPTPYLPTSTAGTSRTTHLLELSLLHRWTTRTAATACCIPADLPVMQIQLPRRALQYGWLLDSIFAFTLLDEGRVCAADGTTDRCNRAALTYYNRALRGFRREMARGGGGGGVTRENCDAVYLVSVAVAVVHMAGMGVARAVGEEYGGGGGGGVGGRRERLPSVLEAMPAFFELLRGTGAIAMACIGWLVESVASVAAVLALPPARLGDGDGEARSALERLARVNDALHGGETAEGGLWGEGASALETAVKAAERAAAERVDGEGKEEDQEVELMAEAHRMYGEQVIPPLVRAYAEDARGEVDAFWLNFPIFAGRRFKEGIERCDPMALLVLMHWAVLVERHGKKAWWARDVGRRLIEEISVVLDGSEFRLLPDFRDAMAWARLQVGLPDVLSDGLSSGFEVMEVSDDVE</sequence>
<accession>A0A1S8B5S1</accession>
<dbReference type="PANTHER" id="PTHR47784:SF10">
    <property type="entry name" value="TRANSCRIPTION FACTOR, PUTATIVE (AFU_ORTHOLOGUE AFUA_6G14150)-RELATED"/>
    <property type="match status" value="1"/>
</dbReference>
<proteinExistence type="predicted"/>
<dbReference type="AlphaFoldDB" id="A0A1S8B5S1"/>
<name>A0A1S8B5S1_9PEZI</name>